<evidence type="ECO:0000313" key="1">
    <source>
        <dbReference type="EMBL" id="GFY53660.1"/>
    </source>
</evidence>
<evidence type="ECO:0000313" key="2">
    <source>
        <dbReference type="Proteomes" id="UP000886998"/>
    </source>
</evidence>
<accession>A0A8X6XHD9</accession>
<dbReference type="AlphaFoldDB" id="A0A8X6XHD9"/>
<organism evidence="1 2">
    <name type="scientific">Trichonephila inaurata madagascariensis</name>
    <dbReference type="NCBI Taxonomy" id="2747483"/>
    <lineage>
        <taxon>Eukaryota</taxon>
        <taxon>Metazoa</taxon>
        <taxon>Ecdysozoa</taxon>
        <taxon>Arthropoda</taxon>
        <taxon>Chelicerata</taxon>
        <taxon>Arachnida</taxon>
        <taxon>Araneae</taxon>
        <taxon>Araneomorphae</taxon>
        <taxon>Entelegynae</taxon>
        <taxon>Araneoidea</taxon>
        <taxon>Nephilidae</taxon>
        <taxon>Trichonephila</taxon>
        <taxon>Trichonephila inaurata</taxon>
    </lineage>
</organism>
<proteinExistence type="predicted"/>
<dbReference type="EMBL" id="BMAV01009425">
    <property type="protein sequence ID" value="GFY53660.1"/>
    <property type="molecule type" value="Genomic_DNA"/>
</dbReference>
<sequence length="167" mass="18605">MCSALRSVGIFCRVPPRHGPPQAADPRAARPQRWPQLDRETLHLQLDRAAEQCHRRRGHLHGLFWIRRRFHDDCSSPPAGQRLVKPGHRGLFAGHAAQRHLSQAEGAVPEDGPTSQSLIPGGLVLAQEQTQESQVSALLSCPLQQNIISGLSLPRKRYLIQYSKALE</sequence>
<comment type="caution">
    <text evidence="1">The sequence shown here is derived from an EMBL/GenBank/DDBJ whole genome shotgun (WGS) entry which is preliminary data.</text>
</comment>
<gene>
    <name evidence="1" type="ORF">TNIN_167221</name>
</gene>
<keyword evidence="2" id="KW-1185">Reference proteome</keyword>
<reference evidence="1" key="1">
    <citation type="submission" date="2020-08" db="EMBL/GenBank/DDBJ databases">
        <title>Multicomponent nature underlies the extraordinary mechanical properties of spider dragline silk.</title>
        <authorList>
            <person name="Kono N."/>
            <person name="Nakamura H."/>
            <person name="Mori M."/>
            <person name="Yoshida Y."/>
            <person name="Ohtoshi R."/>
            <person name="Malay A.D."/>
            <person name="Moran D.A.P."/>
            <person name="Tomita M."/>
            <person name="Numata K."/>
            <person name="Arakawa K."/>
        </authorList>
    </citation>
    <scope>NUCLEOTIDE SEQUENCE</scope>
</reference>
<dbReference type="OrthoDB" id="6436681at2759"/>
<protein>
    <submittedName>
        <fullName evidence="1">Uncharacterized protein</fullName>
    </submittedName>
</protein>
<dbReference type="Proteomes" id="UP000886998">
    <property type="component" value="Unassembled WGS sequence"/>
</dbReference>
<name>A0A8X6XHD9_9ARAC</name>